<feature type="domain" description="M23ase beta-sheet core" evidence="1">
    <location>
        <begin position="172"/>
        <end position="261"/>
    </location>
</feature>
<dbReference type="CDD" id="cd12797">
    <property type="entry name" value="M23_peptidase"/>
    <property type="match status" value="1"/>
</dbReference>
<dbReference type="SUPFAM" id="SSF51261">
    <property type="entry name" value="Duplicated hybrid motif"/>
    <property type="match status" value="1"/>
</dbReference>
<dbReference type="GO" id="GO:0004222">
    <property type="term" value="F:metalloendopeptidase activity"/>
    <property type="evidence" value="ECO:0007669"/>
    <property type="project" value="TreeGrafter"/>
</dbReference>
<dbReference type="InterPro" id="IPR016047">
    <property type="entry name" value="M23ase_b-sheet_dom"/>
</dbReference>
<organism evidence="2">
    <name type="scientific">uncultured Stenotrophomonas sp</name>
    <dbReference type="NCBI Taxonomy" id="165438"/>
    <lineage>
        <taxon>Bacteria</taxon>
        <taxon>Pseudomonadati</taxon>
        <taxon>Pseudomonadota</taxon>
        <taxon>Gammaproteobacteria</taxon>
        <taxon>Lysobacterales</taxon>
        <taxon>Lysobacteraceae</taxon>
        <taxon>Stenotrophomonas</taxon>
        <taxon>environmental samples</taxon>
    </lineage>
</organism>
<sequence length="288" mass="30562">MQPPRHNPCLPASHPAMPRLPLLFLSTLLALPASGGASGPQWRQGWGLAGTTPAAETRHDTRFVLLQPQARAGGHAARVHNLLAGPVQVRLRDAASGSEAAPAALLAAGEQRELLWRDGGADPVHWLLDAFPGNPAARPDDHLYRLPFDAMRVRVSQGFGGHYSHTDAQNRHAVDFPLAAGTPVLAARAGTVMQAVDDAPDDGSLLRVLHADGSMAVYAHLQTGSFRVRPGQRVEAGQTLARSGNSGRSSGPHLHFAVQANTGLALVSIPFRMAGPRGELRFPRDDTP</sequence>
<dbReference type="AlphaFoldDB" id="A0A1Y5Q2T3"/>
<evidence type="ECO:0000259" key="1">
    <source>
        <dbReference type="Pfam" id="PF01551"/>
    </source>
</evidence>
<dbReference type="PANTHER" id="PTHR21666:SF294">
    <property type="entry name" value="PEPTIDASE M23"/>
    <property type="match status" value="1"/>
</dbReference>
<gene>
    <name evidence="2" type="ORF">STPYR_11463</name>
</gene>
<dbReference type="Gene3D" id="2.70.70.10">
    <property type="entry name" value="Glucose Permease (Domain IIA)"/>
    <property type="match status" value="1"/>
</dbReference>
<dbReference type="EMBL" id="FLTS01000001">
    <property type="protein sequence ID" value="SBV36533.1"/>
    <property type="molecule type" value="Genomic_DNA"/>
</dbReference>
<dbReference type="InterPro" id="IPR011055">
    <property type="entry name" value="Dup_hybrid_motif"/>
</dbReference>
<reference evidence="2" key="1">
    <citation type="submission" date="2016-03" db="EMBL/GenBank/DDBJ databases">
        <authorList>
            <person name="Ploux O."/>
        </authorList>
    </citation>
    <scope>NUCLEOTIDE SEQUENCE</scope>
    <source>
        <strain evidence="2">UC10</strain>
    </source>
</reference>
<protein>
    <submittedName>
        <fullName evidence="2">Peptidase M23</fullName>
    </submittedName>
</protein>
<proteinExistence type="predicted"/>
<dbReference type="Pfam" id="PF01551">
    <property type="entry name" value="Peptidase_M23"/>
    <property type="match status" value="1"/>
</dbReference>
<accession>A0A1Y5Q2T3</accession>
<dbReference type="InterPro" id="IPR050570">
    <property type="entry name" value="Cell_wall_metabolism_enzyme"/>
</dbReference>
<name>A0A1Y5Q2T3_9GAMM</name>
<evidence type="ECO:0000313" key="2">
    <source>
        <dbReference type="EMBL" id="SBV36533.1"/>
    </source>
</evidence>
<dbReference type="PANTHER" id="PTHR21666">
    <property type="entry name" value="PEPTIDASE-RELATED"/>
    <property type="match status" value="1"/>
</dbReference>